<comment type="caution">
    <text evidence="1">The sequence shown here is derived from an EMBL/GenBank/DDBJ whole genome shotgun (WGS) entry which is preliminary data.</text>
</comment>
<accession>B9D2B2</accession>
<sequence>MLALGLRARRIFTRISPDGAKSEIDFSSLRQILAMRAKCFARG</sequence>
<gene>
    <name evidence="1" type="ORF">CAMRE0001_2956</name>
</gene>
<dbReference type="EMBL" id="ACFU01000012">
    <property type="protein sequence ID" value="EEF13895.1"/>
    <property type="molecule type" value="Genomic_DNA"/>
</dbReference>
<reference evidence="1 2" key="1">
    <citation type="submission" date="2008-08" db="EMBL/GenBank/DDBJ databases">
        <authorList>
            <person name="Madupu R."/>
            <person name="Durkin A.S."/>
            <person name="Torralba M."/>
            <person name="Methe B."/>
            <person name="Sutton G.G."/>
            <person name="Strausberg R.L."/>
            <person name="Nelson K.E."/>
        </authorList>
    </citation>
    <scope>NUCLEOTIDE SEQUENCE [LARGE SCALE GENOMIC DNA]</scope>
    <source>
        <strain evidence="1 2">RM3267</strain>
    </source>
</reference>
<organism evidence="1 2">
    <name type="scientific">Campylobacter rectus RM3267</name>
    <dbReference type="NCBI Taxonomy" id="553218"/>
    <lineage>
        <taxon>Bacteria</taxon>
        <taxon>Pseudomonadati</taxon>
        <taxon>Campylobacterota</taxon>
        <taxon>Epsilonproteobacteria</taxon>
        <taxon>Campylobacterales</taxon>
        <taxon>Campylobacteraceae</taxon>
        <taxon>Campylobacter</taxon>
    </lineage>
</organism>
<dbReference type="Proteomes" id="UP000003082">
    <property type="component" value="Unassembled WGS sequence"/>
</dbReference>
<keyword evidence="2" id="KW-1185">Reference proteome</keyword>
<evidence type="ECO:0000313" key="1">
    <source>
        <dbReference type="EMBL" id="EEF13895.1"/>
    </source>
</evidence>
<name>B9D2B2_CAMRE</name>
<dbReference type="STRING" id="553218.CAMRE0001_2956"/>
<evidence type="ECO:0000313" key="2">
    <source>
        <dbReference type="Proteomes" id="UP000003082"/>
    </source>
</evidence>
<protein>
    <submittedName>
        <fullName evidence="1">Uncharacterized protein</fullName>
    </submittedName>
</protein>
<dbReference type="AlphaFoldDB" id="B9D2B2"/>
<proteinExistence type="predicted"/>